<keyword evidence="5 6" id="KW-0472">Membrane</keyword>
<feature type="transmembrane region" description="Helical" evidence="6">
    <location>
        <begin position="12"/>
        <end position="30"/>
    </location>
</feature>
<feature type="transmembrane region" description="Helical" evidence="6">
    <location>
        <begin position="79"/>
        <end position="98"/>
    </location>
</feature>
<feature type="transmembrane region" description="Helical" evidence="6">
    <location>
        <begin position="370"/>
        <end position="390"/>
    </location>
</feature>
<evidence type="ECO:0000256" key="2">
    <source>
        <dbReference type="ARBA" id="ARBA00022475"/>
    </source>
</evidence>
<dbReference type="GO" id="GO:0005886">
    <property type="term" value="C:plasma membrane"/>
    <property type="evidence" value="ECO:0007669"/>
    <property type="project" value="UniProtKB-SubCell"/>
</dbReference>
<reference evidence="7" key="1">
    <citation type="submission" date="2020-08" db="EMBL/GenBank/DDBJ databases">
        <title>Genome Sequencing and Pan-Genome Analysis of Migratory bird Vibrio Strains, Inner Mongolia.</title>
        <authorList>
            <person name="Zheng L."/>
        </authorList>
    </citation>
    <scope>NUCLEOTIDE SEQUENCE</scope>
    <source>
        <strain evidence="7">M13F</strain>
    </source>
</reference>
<organism evidence="7 8">
    <name type="scientific">Vibrio metschnikovii</name>
    <dbReference type="NCBI Taxonomy" id="28172"/>
    <lineage>
        <taxon>Bacteria</taxon>
        <taxon>Pseudomonadati</taxon>
        <taxon>Pseudomonadota</taxon>
        <taxon>Gammaproteobacteria</taxon>
        <taxon>Vibrionales</taxon>
        <taxon>Vibrionaceae</taxon>
        <taxon>Vibrio</taxon>
    </lineage>
</organism>
<feature type="transmembrane region" description="Helical" evidence="6">
    <location>
        <begin position="304"/>
        <end position="327"/>
    </location>
</feature>
<keyword evidence="4 6" id="KW-1133">Transmembrane helix</keyword>
<comment type="caution">
    <text evidence="7">The sequence shown here is derived from an EMBL/GenBank/DDBJ whole genome shotgun (WGS) entry which is preliminary data.</text>
</comment>
<feature type="transmembrane region" description="Helical" evidence="6">
    <location>
        <begin position="149"/>
        <end position="170"/>
    </location>
</feature>
<evidence type="ECO:0000256" key="3">
    <source>
        <dbReference type="ARBA" id="ARBA00022692"/>
    </source>
</evidence>
<comment type="subcellular location">
    <subcellularLocation>
        <location evidence="1">Cell membrane</location>
        <topology evidence="1">Multi-pass membrane protein</topology>
    </subcellularLocation>
</comment>
<proteinExistence type="predicted"/>
<feature type="transmembrane region" description="Helical" evidence="6">
    <location>
        <begin position="255"/>
        <end position="278"/>
    </location>
</feature>
<dbReference type="InterPro" id="IPR002797">
    <property type="entry name" value="Polysacc_synth"/>
</dbReference>
<keyword evidence="2" id="KW-1003">Cell membrane</keyword>
<keyword evidence="3 6" id="KW-0812">Transmembrane</keyword>
<evidence type="ECO:0000256" key="6">
    <source>
        <dbReference type="SAM" id="Phobius"/>
    </source>
</evidence>
<evidence type="ECO:0000256" key="4">
    <source>
        <dbReference type="ARBA" id="ARBA00022989"/>
    </source>
</evidence>
<dbReference type="Proteomes" id="UP000615796">
    <property type="component" value="Unassembled WGS sequence"/>
</dbReference>
<dbReference type="PANTHER" id="PTHR30250:SF11">
    <property type="entry name" value="O-ANTIGEN TRANSPORTER-RELATED"/>
    <property type="match status" value="1"/>
</dbReference>
<feature type="transmembrane region" description="Helical" evidence="6">
    <location>
        <begin position="461"/>
        <end position="481"/>
    </location>
</feature>
<gene>
    <name evidence="7" type="ORF">H8Q88_13430</name>
</gene>
<keyword evidence="8" id="KW-1185">Reference proteome</keyword>
<dbReference type="Pfam" id="PF01943">
    <property type="entry name" value="Polysacc_synt"/>
    <property type="match status" value="1"/>
</dbReference>
<feature type="transmembrane region" description="Helical" evidence="6">
    <location>
        <begin position="176"/>
        <end position="195"/>
    </location>
</feature>
<feature type="transmembrane region" description="Helical" evidence="6">
    <location>
        <begin position="426"/>
        <end position="449"/>
    </location>
</feature>
<feature type="transmembrane region" description="Helical" evidence="6">
    <location>
        <begin position="118"/>
        <end position="137"/>
    </location>
</feature>
<dbReference type="RefSeq" id="WP_187026481.1">
    <property type="nucleotide sequence ID" value="NZ_JACRUP010000009.1"/>
</dbReference>
<feature type="transmembrane region" description="Helical" evidence="6">
    <location>
        <begin position="219"/>
        <end position="243"/>
    </location>
</feature>
<dbReference type="InterPro" id="IPR050833">
    <property type="entry name" value="Poly_Biosynth_Transport"/>
</dbReference>
<sequence>MIEDSLKKRYVLKLLANIVFGITNALLVAIVPKALGPVAYGQFNFLQQLYNQFISLIDANSSTAFFTKLSANNSRKELITFYFFCSLLLFIVICIASFAINQIRAGDVVFPDVDKNHIYLSMIFCFLTWLSQIYIKISDAYAITVPVEIIKIVHKILMLIMIFIIINGYGLSLENYLFFNIISLVILLLVLQFLLTQKKILDLKVFFQTINFQGVFREFYSFCSPLFFFNLIAIAIGIFDIWLLQKISGSVEVGFYGLAYSISAMCFLFTSAMTPIIMREFSKSIEKKDFENVRDLFRRYVPMLYAISAYFSVFVAFHAADLLLIFTDQRYEGAYMALVIMAFYPLHQTYGQINAALFFSAEKVTLYRNIGLLFSLFGLLLSFLFVYLLNLGAEGMAWKMLIVQLVSVNVQLYYNAKYLKESSLGYILHQILCVMILGSIAYLTCVSFFDSLVYDFLLSGFLYTAIVLLFILRFPTLLIVARR</sequence>
<evidence type="ECO:0000313" key="8">
    <source>
        <dbReference type="Proteomes" id="UP000615796"/>
    </source>
</evidence>
<dbReference type="PANTHER" id="PTHR30250">
    <property type="entry name" value="PST FAMILY PREDICTED COLANIC ACID TRANSPORTER"/>
    <property type="match status" value="1"/>
</dbReference>
<name>A0A9X0R9D4_VIBME</name>
<dbReference type="AlphaFoldDB" id="A0A9X0R9D4"/>
<evidence type="ECO:0000256" key="5">
    <source>
        <dbReference type="ARBA" id="ARBA00023136"/>
    </source>
</evidence>
<evidence type="ECO:0000256" key="1">
    <source>
        <dbReference type="ARBA" id="ARBA00004651"/>
    </source>
</evidence>
<protein>
    <submittedName>
        <fullName evidence="7">Oligosaccharide flippase family protein</fullName>
    </submittedName>
</protein>
<feature type="transmembrane region" description="Helical" evidence="6">
    <location>
        <begin position="333"/>
        <end position="358"/>
    </location>
</feature>
<accession>A0A9X0R9D4</accession>
<dbReference type="EMBL" id="JACRUP010000009">
    <property type="protein sequence ID" value="MBC5851907.1"/>
    <property type="molecule type" value="Genomic_DNA"/>
</dbReference>
<evidence type="ECO:0000313" key="7">
    <source>
        <dbReference type="EMBL" id="MBC5851907.1"/>
    </source>
</evidence>